<dbReference type="GO" id="GO:0017116">
    <property type="term" value="F:single-stranded DNA helicase activity"/>
    <property type="evidence" value="ECO:0007669"/>
    <property type="project" value="Ensembl"/>
</dbReference>
<evidence type="ECO:0000313" key="4">
    <source>
        <dbReference type="Ensembl" id="ENSCGRP00001004498.1"/>
    </source>
</evidence>
<dbReference type="GO" id="GO:0000785">
    <property type="term" value="C:chromatin"/>
    <property type="evidence" value="ECO:0007669"/>
    <property type="project" value="Ensembl"/>
</dbReference>
<comment type="similarity">
    <text evidence="1">Belongs to the DCC1 family.</text>
</comment>
<protein>
    <recommendedName>
        <fullName evidence="2">Sister chromatid cohesion protein DCC1</fullName>
    </recommendedName>
</protein>
<evidence type="ECO:0000313" key="5">
    <source>
        <dbReference type="Proteomes" id="UP000694386"/>
    </source>
</evidence>
<evidence type="ECO:0000256" key="1">
    <source>
        <dbReference type="ARBA" id="ARBA00007017"/>
    </source>
</evidence>
<evidence type="ECO:0000256" key="2">
    <source>
        <dbReference type="ARBA" id="ARBA00017682"/>
    </source>
</evidence>
<dbReference type="Ensembl" id="ENSCGRT00001006755.1">
    <property type="protein sequence ID" value="ENSCGRP00001004498.1"/>
    <property type="gene ID" value="ENSCGRG00001005721.1"/>
</dbReference>
<dbReference type="Pfam" id="PF09724">
    <property type="entry name" value="Dcc1"/>
    <property type="match status" value="1"/>
</dbReference>
<dbReference type="GO" id="GO:0003689">
    <property type="term" value="F:DNA clamp loader activity"/>
    <property type="evidence" value="ECO:0007669"/>
    <property type="project" value="Ensembl"/>
</dbReference>
<sequence>MPRRTRQEVDATLQVAKLNAAELLPTVHCLSFGPGSSGAAAGDFCLLELEPALCQQLEAGHSFVIRGDKDEQAVLCGKDKTYDLKIADTSNMLLVIPGCKTAEQLKREETQENIVHTEIFGFSNNYWELRRCRPKLKKLKKLLMENTYEGPDSHKEGDPSRSKYTTEDLLDQIQASEEEIMAQLQTLNACEIGGYWRILEFDYEIKLLNHVTQLVDSESWSFSKVPLTVCLQELGPLEPDFCLHICMCFMYMPAACRGEMRASDPLELERTGGSESTGGCLERNLGSLEMIEHCLKCYGKKYVEEDKVYFELDADKICRVTAEMLLQNAVKFNLDEFQEVWQQSVPEGMTTRLDQLKGLALVDRSSRPEIIFLLKVDDLPEGTQERFNSLFSLREKWTEEDIAPYIRDLCGEKQSIGTLLTKYSRSSMQNGVKVYNSRRLIS</sequence>
<dbReference type="Proteomes" id="UP000694386">
    <property type="component" value="Unplaced"/>
</dbReference>
<gene>
    <name evidence="4" type="primary">LOC118237659</name>
</gene>
<accession>A0A8C2QDL6</accession>
<name>A0A8C2QDL6_CRIGR</name>
<dbReference type="PANTHER" id="PTHR13395:SF6">
    <property type="entry name" value="SISTER CHROMATID COHESION PROTEIN DCC1"/>
    <property type="match status" value="1"/>
</dbReference>
<dbReference type="AlphaFoldDB" id="A0A8C2QDL6"/>
<organism evidence="4 5">
    <name type="scientific">Cricetulus griseus</name>
    <name type="common">Chinese hamster</name>
    <name type="synonym">Cricetulus barabensis griseus</name>
    <dbReference type="NCBI Taxonomy" id="10029"/>
    <lineage>
        <taxon>Eukaryota</taxon>
        <taxon>Metazoa</taxon>
        <taxon>Chordata</taxon>
        <taxon>Craniata</taxon>
        <taxon>Vertebrata</taxon>
        <taxon>Euteleostomi</taxon>
        <taxon>Mammalia</taxon>
        <taxon>Eutheria</taxon>
        <taxon>Euarchontoglires</taxon>
        <taxon>Glires</taxon>
        <taxon>Rodentia</taxon>
        <taxon>Myomorpha</taxon>
        <taxon>Muroidea</taxon>
        <taxon>Cricetidae</taxon>
        <taxon>Cricetinae</taxon>
        <taxon>Cricetulus</taxon>
    </lineage>
</organism>
<dbReference type="PANTHER" id="PTHR13395">
    <property type="entry name" value="SISTER CHROMATID COHESION PROTEIN DCC1-RELATED"/>
    <property type="match status" value="1"/>
</dbReference>
<reference evidence="4" key="1">
    <citation type="submission" date="2025-08" db="UniProtKB">
        <authorList>
            <consortium name="Ensembl"/>
        </authorList>
    </citation>
    <scope>IDENTIFICATION</scope>
</reference>
<dbReference type="GO" id="GO:0000775">
    <property type="term" value="C:chromosome, centromeric region"/>
    <property type="evidence" value="ECO:0007669"/>
    <property type="project" value="Ensembl"/>
</dbReference>
<dbReference type="GO" id="GO:0005654">
    <property type="term" value="C:nucleoplasm"/>
    <property type="evidence" value="ECO:0007669"/>
    <property type="project" value="Ensembl"/>
</dbReference>
<dbReference type="GO" id="GO:0006275">
    <property type="term" value="P:regulation of DNA replication"/>
    <property type="evidence" value="ECO:0007669"/>
    <property type="project" value="Ensembl"/>
</dbReference>
<keyword evidence="3" id="KW-0235">DNA replication</keyword>
<dbReference type="GO" id="GO:0006260">
    <property type="term" value="P:DNA replication"/>
    <property type="evidence" value="ECO:0007669"/>
    <property type="project" value="UniProtKB-KW"/>
</dbReference>
<evidence type="ECO:0000256" key="3">
    <source>
        <dbReference type="ARBA" id="ARBA00022705"/>
    </source>
</evidence>
<reference evidence="4" key="2">
    <citation type="submission" date="2025-09" db="UniProtKB">
        <authorList>
            <consortium name="Ensembl"/>
        </authorList>
    </citation>
    <scope>IDENTIFICATION</scope>
</reference>
<dbReference type="GO" id="GO:0034088">
    <property type="term" value="P:maintenance of mitotic sister chromatid cohesion"/>
    <property type="evidence" value="ECO:0007669"/>
    <property type="project" value="Ensembl"/>
</dbReference>
<proteinExistence type="inferred from homology"/>
<dbReference type="GO" id="GO:0031390">
    <property type="term" value="C:Ctf18 RFC-like complex"/>
    <property type="evidence" value="ECO:0007669"/>
    <property type="project" value="Ensembl"/>
</dbReference>
<dbReference type="InterPro" id="IPR019128">
    <property type="entry name" value="Dcc1"/>
</dbReference>